<dbReference type="OrthoDB" id="7873635at2"/>
<dbReference type="AlphaFoldDB" id="A0A0J7XWM7"/>
<accession>A0A0J7XWM7</accession>
<name>A0A0J7XWM7_9SPHN</name>
<gene>
    <name evidence="2" type="ORF">V474_13280</name>
</gene>
<sequence>MGWLKLLAMGGLGYAIFKYAAKGDREFAGGPACRDIRDAGPENMSAPPSSWNKVDEASDESFPASDPSSTY</sequence>
<feature type="region of interest" description="Disordered" evidence="1">
    <location>
        <begin position="32"/>
        <end position="71"/>
    </location>
</feature>
<organism evidence="2 3">
    <name type="scientific">Novosphingobium barchaimii LL02</name>
    <dbReference type="NCBI Taxonomy" id="1114963"/>
    <lineage>
        <taxon>Bacteria</taxon>
        <taxon>Pseudomonadati</taxon>
        <taxon>Pseudomonadota</taxon>
        <taxon>Alphaproteobacteria</taxon>
        <taxon>Sphingomonadales</taxon>
        <taxon>Sphingomonadaceae</taxon>
        <taxon>Novosphingobium</taxon>
    </lineage>
</organism>
<evidence type="ECO:0000313" key="3">
    <source>
        <dbReference type="Proteomes" id="UP000052268"/>
    </source>
</evidence>
<keyword evidence="3" id="KW-1185">Reference proteome</keyword>
<dbReference type="EMBL" id="JACU01000004">
    <property type="protein sequence ID" value="KMS55989.1"/>
    <property type="molecule type" value="Genomic_DNA"/>
</dbReference>
<dbReference type="Proteomes" id="UP000052268">
    <property type="component" value="Unassembled WGS sequence"/>
</dbReference>
<proteinExistence type="predicted"/>
<evidence type="ECO:0000313" key="2">
    <source>
        <dbReference type="EMBL" id="KMS55989.1"/>
    </source>
</evidence>
<dbReference type="RefSeq" id="WP_059150852.1">
    <property type="nucleotide sequence ID" value="NZ_KQ130453.1"/>
</dbReference>
<reference evidence="2 3" key="1">
    <citation type="journal article" date="2015" name="G3 (Bethesda)">
        <title>Insights into Ongoing Evolution of the Hexachlorocyclohexane Catabolic Pathway from Comparative Genomics of Ten Sphingomonadaceae Strains.</title>
        <authorList>
            <person name="Pearce S.L."/>
            <person name="Oakeshott J.G."/>
            <person name="Pandey G."/>
        </authorList>
    </citation>
    <scope>NUCLEOTIDE SEQUENCE [LARGE SCALE GENOMIC DNA]</scope>
    <source>
        <strain evidence="2 3">LL02</strain>
    </source>
</reference>
<evidence type="ECO:0000256" key="1">
    <source>
        <dbReference type="SAM" id="MobiDB-lite"/>
    </source>
</evidence>
<protein>
    <submittedName>
        <fullName evidence="2">Uncharacterized protein</fullName>
    </submittedName>
</protein>
<dbReference type="PATRIC" id="fig|1114963.3.peg.1462"/>
<comment type="caution">
    <text evidence="2">The sequence shown here is derived from an EMBL/GenBank/DDBJ whole genome shotgun (WGS) entry which is preliminary data.</text>
</comment>